<organism evidence="12 13">
    <name type="scientific">Ecytonucleospora hepatopenaei</name>
    <dbReference type="NCBI Taxonomy" id="646526"/>
    <lineage>
        <taxon>Eukaryota</taxon>
        <taxon>Fungi</taxon>
        <taxon>Fungi incertae sedis</taxon>
        <taxon>Microsporidia</taxon>
        <taxon>Enterocytozoonidae</taxon>
        <taxon>Ecytonucleospora</taxon>
    </lineage>
</organism>
<dbReference type="Pfam" id="PF01490">
    <property type="entry name" value="Aa_trans"/>
    <property type="match status" value="1"/>
</dbReference>
<evidence type="ECO:0000313" key="12">
    <source>
        <dbReference type="EMBL" id="OQS55671.1"/>
    </source>
</evidence>
<comment type="subcellular location">
    <subcellularLocation>
        <location evidence="1">Vacuole membrane</location>
        <topology evidence="1">Multi-pass membrane protein</topology>
    </subcellularLocation>
</comment>
<feature type="transmembrane region" description="Helical" evidence="10">
    <location>
        <begin position="74"/>
        <end position="99"/>
    </location>
</feature>
<dbReference type="VEuPathDB" id="MicrosporidiaDB:EHP00_1385"/>
<evidence type="ECO:0000256" key="2">
    <source>
        <dbReference type="ARBA" id="ARBA00008066"/>
    </source>
</evidence>
<dbReference type="EMBL" id="MNPJ01000004">
    <property type="protein sequence ID" value="OQS55671.1"/>
    <property type="molecule type" value="Genomic_DNA"/>
</dbReference>
<evidence type="ECO:0000256" key="1">
    <source>
        <dbReference type="ARBA" id="ARBA00004128"/>
    </source>
</evidence>
<dbReference type="PANTHER" id="PTHR22950">
    <property type="entry name" value="AMINO ACID TRANSPORTER"/>
    <property type="match status" value="1"/>
</dbReference>
<keyword evidence="5 10" id="KW-0812">Transmembrane</keyword>
<dbReference type="Proteomes" id="UP000192758">
    <property type="component" value="Unassembled WGS sequence"/>
</dbReference>
<keyword evidence="6" id="KW-0029">Amino-acid transport</keyword>
<feature type="transmembrane region" description="Helical" evidence="10">
    <location>
        <begin position="221"/>
        <end position="241"/>
    </location>
</feature>
<accession>A0A1W0E8W5</accession>
<name>A0A1W0E8W5_9MICR</name>
<dbReference type="GO" id="GO:0005774">
    <property type="term" value="C:vacuolar membrane"/>
    <property type="evidence" value="ECO:0007669"/>
    <property type="project" value="UniProtKB-SubCell"/>
</dbReference>
<keyword evidence="8 10" id="KW-0472">Membrane</keyword>
<proteinExistence type="inferred from homology"/>
<keyword evidence="7 10" id="KW-1133">Transmembrane helix</keyword>
<evidence type="ECO:0000313" key="13">
    <source>
        <dbReference type="Proteomes" id="UP000192758"/>
    </source>
</evidence>
<evidence type="ECO:0000259" key="11">
    <source>
        <dbReference type="Pfam" id="PF01490"/>
    </source>
</evidence>
<dbReference type="GO" id="GO:0061459">
    <property type="term" value="F:L-arginine transmembrane transporter activity"/>
    <property type="evidence" value="ECO:0007669"/>
    <property type="project" value="TreeGrafter"/>
</dbReference>
<dbReference type="InterPro" id="IPR013057">
    <property type="entry name" value="AA_transpt_TM"/>
</dbReference>
<evidence type="ECO:0000256" key="10">
    <source>
        <dbReference type="SAM" id="Phobius"/>
    </source>
</evidence>
<keyword evidence="4" id="KW-0926">Vacuole</keyword>
<feature type="transmembrane region" description="Helical" evidence="10">
    <location>
        <begin position="360"/>
        <end position="377"/>
    </location>
</feature>
<dbReference type="GO" id="GO:0005313">
    <property type="term" value="F:L-glutamate transmembrane transporter activity"/>
    <property type="evidence" value="ECO:0007669"/>
    <property type="project" value="TreeGrafter"/>
</dbReference>
<feature type="domain" description="Amino acid transporter transmembrane" evidence="11">
    <location>
        <begin position="4"/>
        <end position="440"/>
    </location>
</feature>
<evidence type="ECO:0000256" key="8">
    <source>
        <dbReference type="ARBA" id="ARBA00023136"/>
    </source>
</evidence>
<feature type="transmembrane region" description="Helical" evidence="10">
    <location>
        <begin position="149"/>
        <end position="167"/>
    </location>
</feature>
<comment type="similarity">
    <text evidence="2">Belongs to the amino acid/polyamine transporter 2 family.</text>
</comment>
<evidence type="ECO:0000256" key="7">
    <source>
        <dbReference type="ARBA" id="ARBA00022989"/>
    </source>
</evidence>
<dbReference type="GO" id="GO:0005290">
    <property type="term" value="F:L-histidine transmembrane transporter activity"/>
    <property type="evidence" value="ECO:0007669"/>
    <property type="project" value="TreeGrafter"/>
</dbReference>
<feature type="coiled-coil region" evidence="9">
    <location>
        <begin position="322"/>
        <end position="349"/>
    </location>
</feature>
<reference evidence="12 13" key="1">
    <citation type="journal article" date="2017" name="Environ. Microbiol.">
        <title>Decay of the glycolytic pathway and adaptation to intranuclear parasitism within Enterocytozoonidae microsporidia.</title>
        <authorList>
            <person name="Wiredu Boakye D."/>
            <person name="Jaroenlak P."/>
            <person name="Prachumwat A."/>
            <person name="Williams T.A."/>
            <person name="Bateman K.S."/>
            <person name="Itsathitphaisarn O."/>
            <person name="Sritunyalucksana K."/>
            <person name="Paszkiewicz K.H."/>
            <person name="Moore K.A."/>
            <person name="Stentiford G.D."/>
            <person name="Williams B.A."/>
        </authorList>
    </citation>
    <scope>NUCLEOTIDE SEQUENCE [LARGE SCALE GENOMIC DNA]</scope>
    <source>
        <strain evidence="12 13">TH1</strain>
    </source>
</reference>
<dbReference type="GO" id="GO:0015194">
    <property type="term" value="F:L-serine transmembrane transporter activity"/>
    <property type="evidence" value="ECO:0007669"/>
    <property type="project" value="TreeGrafter"/>
</dbReference>
<dbReference type="GO" id="GO:0005302">
    <property type="term" value="F:L-tyrosine transmembrane transporter activity"/>
    <property type="evidence" value="ECO:0007669"/>
    <property type="project" value="TreeGrafter"/>
</dbReference>
<evidence type="ECO:0000256" key="4">
    <source>
        <dbReference type="ARBA" id="ARBA00022554"/>
    </source>
</evidence>
<feature type="transmembrane region" description="Helical" evidence="10">
    <location>
        <begin position="119"/>
        <end position="137"/>
    </location>
</feature>
<keyword evidence="9" id="KW-0175">Coiled coil</keyword>
<evidence type="ECO:0000256" key="3">
    <source>
        <dbReference type="ARBA" id="ARBA00022448"/>
    </source>
</evidence>
<feature type="transmembrane region" description="Helical" evidence="10">
    <location>
        <begin position="383"/>
        <end position="408"/>
    </location>
</feature>
<feature type="transmembrane region" description="Helical" evidence="10">
    <location>
        <begin position="187"/>
        <end position="209"/>
    </location>
</feature>
<gene>
    <name evidence="12" type="primary">AVT6</name>
    <name evidence="12" type="ORF">EHP00_1385</name>
</gene>
<evidence type="ECO:0000256" key="6">
    <source>
        <dbReference type="ARBA" id="ARBA00022970"/>
    </source>
</evidence>
<keyword evidence="13" id="KW-1185">Reference proteome</keyword>
<feature type="transmembrane region" description="Helical" evidence="10">
    <location>
        <begin position="420"/>
        <end position="442"/>
    </location>
</feature>
<dbReference type="OrthoDB" id="438545at2759"/>
<evidence type="ECO:0000256" key="5">
    <source>
        <dbReference type="ARBA" id="ARBA00022692"/>
    </source>
</evidence>
<dbReference type="STRING" id="646526.A0A1W0E8W5"/>
<sequence length="444" mass="50024">MKTLASAYVNLLKTSIGSGVLNFPYLFKTYGLITTIILTVITGLFAATGLYLLMICSQEMGRGADLGKLAQDSIPWASILIDIAVFMKCFGVALSYMVIAGSLLPSVFNAFFDLKLLTYKPFCLGIFVIAISPFCYLKKMDALKYTSFVGLLSIIFVILASIFRYLYDSTIENVNAIAYATLPDTNWLKGLGKFVFSFTCHQNIFYVFAELENNSLPRMKRLIVITACSAFFLYMSFGVSNYLMYGNAVKDNVLLNYPEDYLTGIVHFLYVIVMGVSYPLQLSPGKNYLMNILSRFFDFENEEVIPLEEIEKTVQVQSDEHLEISTENKKEQKNEVDFLNNQNVSFQNTTIKNREKFKDYVEKIVLTVLIILTYIIAVSGIGLGLIFALVGATASTFMSMILPAIYYLHSDVQKTIFLSITSYIMFLFGVFVFLTTIISLSIKR</sequence>
<feature type="transmembrane region" description="Helical" evidence="10">
    <location>
        <begin position="30"/>
        <end position="53"/>
    </location>
</feature>
<evidence type="ECO:0000256" key="9">
    <source>
        <dbReference type="SAM" id="Coils"/>
    </source>
</evidence>
<dbReference type="AlphaFoldDB" id="A0A1W0E8W5"/>
<protein>
    <submittedName>
        <fullName evidence="12">AVT6</fullName>
    </submittedName>
</protein>
<dbReference type="GO" id="GO:0015189">
    <property type="term" value="F:L-lysine transmembrane transporter activity"/>
    <property type="evidence" value="ECO:0007669"/>
    <property type="project" value="TreeGrafter"/>
</dbReference>
<comment type="caution">
    <text evidence="12">The sequence shown here is derived from an EMBL/GenBank/DDBJ whole genome shotgun (WGS) entry which is preliminary data.</text>
</comment>
<dbReference type="PANTHER" id="PTHR22950:SF678">
    <property type="entry name" value="VACUOLAR AMINO ACID TRANSPORTER 5-RELATED"/>
    <property type="match status" value="1"/>
</dbReference>
<feature type="transmembrane region" description="Helical" evidence="10">
    <location>
        <begin position="261"/>
        <end position="280"/>
    </location>
</feature>
<keyword evidence="3" id="KW-0813">Transport</keyword>